<keyword evidence="3" id="KW-1185">Reference proteome</keyword>
<dbReference type="HOGENOM" id="CLU_737770_0_0_1"/>
<reference evidence="2 3" key="1">
    <citation type="submission" date="2015-01" db="EMBL/GenBank/DDBJ databases">
        <title>The Genome Sequence of Exophiala spinifera CBS89968.</title>
        <authorList>
            <consortium name="The Broad Institute Genomics Platform"/>
            <person name="Cuomo C."/>
            <person name="de Hoog S."/>
            <person name="Gorbushina A."/>
            <person name="Stielow B."/>
            <person name="Teixiera M."/>
            <person name="Abouelleil A."/>
            <person name="Chapman S.B."/>
            <person name="Priest M."/>
            <person name="Young S.K."/>
            <person name="Wortman J."/>
            <person name="Nusbaum C."/>
            <person name="Birren B."/>
        </authorList>
    </citation>
    <scope>NUCLEOTIDE SEQUENCE [LARGE SCALE GENOMIC DNA]</scope>
    <source>
        <strain evidence="2 3">CBS 89968</strain>
    </source>
</reference>
<protein>
    <submittedName>
        <fullName evidence="2">Uncharacterized protein</fullName>
    </submittedName>
</protein>
<dbReference type="VEuPathDB" id="FungiDB:PV08_07091"/>
<organism evidence="2 3">
    <name type="scientific">Exophiala spinifera</name>
    <dbReference type="NCBI Taxonomy" id="91928"/>
    <lineage>
        <taxon>Eukaryota</taxon>
        <taxon>Fungi</taxon>
        <taxon>Dikarya</taxon>
        <taxon>Ascomycota</taxon>
        <taxon>Pezizomycotina</taxon>
        <taxon>Eurotiomycetes</taxon>
        <taxon>Chaetothyriomycetidae</taxon>
        <taxon>Chaetothyriales</taxon>
        <taxon>Herpotrichiellaceae</taxon>
        <taxon>Exophiala</taxon>
    </lineage>
</organism>
<dbReference type="RefSeq" id="XP_016234525.1">
    <property type="nucleotide sequence ID" value="XM_016381423.1"/>
</dbReference>
<evidence type="ECO:0000313" key="3">
    <source>
        <dbReference type="Proteomes" id="UP000053328"/>
    </source>
</evidence>
<gene>
    <name evidence="2" type="ORF">PV08_07091</name>
</gene>
<dbReference type="EMBL" id="KN847496">
    <property type="protein sequence ID" value="KIW14309.1"/>
    <property type="molecule type" value="Genomic_DNA"/>
</dbReference>
<evidence type="ECO:0000256" key="1">
    <source>
        <dbReference type="SAM" id="MobiDB-lite"/>
    </source>
</evidence>
<sequence length="375" mass="42933">MSDDRPAGRPHPIQRMMATRPPDIPVEERRALENMYLHYYPANHNRITSRFLVNPPRHLLDQHTLFPVEPAEHPEELVEDLLNLSRFPSTADGFRISFAPGTRRPALVTYPSTLSWLIWGISDSLHLHPIYAYYYFAKWTMIDGWNSQEFRSEFQAIEYAVELLLEFALGERDPVRIFSIKLLLQTFRIRELDICGCKVKGKIIHWAQDPKQKTLPHVVIFQASNPQMSLYALTKTRFQDNEEWPVAQLVGTDLTWEYAEDIGTTEERARRLTTEEYVNPHNPLGPPWVNRSSGEEDDASQSGADGDSDSDDHSMDLSVGNPTLLGDVEVVLDHLGTPEHASSSSGDSESDQDFRAFDYLDDDSDSDLPPWLIRR</sequence>
<proteinExistence type="predicted"/>
<accession>A0A0D2BSQ3</accession>
<dbReference type="AlphaFoldDB" id="A0A0D2BSQ3"/>
<name>A0A0D2BSQ3_9EURO</name>
<evidence type="ECO:0000313" key="2">
    <source>
        <dbReference type="EMBL" id="KIW14309.1"/>
    </source>
</evidence>
<feature type="region of interest" description="Disordered" evidence="1">
    <location>
        <begin position="274"/>
        <end position="375"/>
    </location>
</feature>
<dbReference type="Proteomes" id="UP000053328">
    <property type="component" value="Unassembled WGS sequence"/>
</dbReference>
<dbReference type="GeneID" id="27334174"/>